<feature type="signal peptide" evidence="1">
    <location>
        <begin position="1"/>
        <end position="23"/>
    </location>
</feature>
<dbReference type="AlphaFoldDB" id="A0A6N8UC06"/>
<protein>
    <submittedName>
        <fullName evidence="2">Uncharacterized protein</fullName>
    </submittedName>
</protein>
<reference evidence="2 3" key="2">
    <citation type="submission" date="2020-01" db="EMBL/GenBank/DDBJ databases">
        <title>Clostridiaceae sp. nov. isolated from the gut of human by culturomics.</title>
        <authorList>
            <person name="Chang Y."/>
        </authorList>
    </citation>
    <scope>NUCLEOTIDE SEQUENCE [LARGE SCALE GENOMIC DNA]</scope>
    <source>
        <strain evidence="2 3">DONG20-135</strain>
    </source>
</reference>
<evidence type="ECO:0000313" key="3">
    <source>
        <dbReference type="Proteomes" id="UP000434036"/>
    </source>
</evidence>
<dbReference type="EMBL" id="WUUQ01000001">
    <property type="protein sequence ID" value="MXQ73187.1"/>
    <property type="molecule type" value="Genomic_DNA"/>
</dbReference>
<proteinExistence type="predicted"/>
<gene>
    <name evidence="2" type="ORF">GSF08_04460</name>
</gene>
<organism evidence="2 3">
    <name type="scientific">Copranaerobaculum intestinale</name>
    <dbReference type="NCBI Taxonomy" id="2692629"/>
    <lineage>
        <taxon>Bacteria</taxon>
        <taxon>Bacillati</taxon>
        <taxon>Bacillota</taxon>
        <taxon>Erysipelotrichia</taxon>
        <taxon>Erysipelotrichales</taxon>
        <taxon>Erysipelotrichaceae</taxon>
        <taxon>Copranaerobaculum</taxon>
    </lineage>
</organism>
<name>A0A6N8UC06_9FIRM</name>
<keyword evidence="3" id="KW-1185">Reference proteome</keyword>
<dbReference type="RefSeq" id="WP_160624605.1">
    <property type="nucleotide sequence ID" value="NZ_WUUQ01000001.1"/>
</dbReference>
<comment type="caution">
    <text evidence="2">The sequence shown here is derived from an EMBL/GenBank/DDBJ whole genome shotgun (WGS) entry which is preliminary data.</text>
</comment>
<feature type="chain" id="PRO_5026670999" evidence="1">
    <location>
        <begin position="24"/>
        <end position="153"/>
    </location>
</feature>
<keyword evidence="1" id="KW-0732">Signal</keyword>
<sequence>MKKLATGIVSAGLLTMMILPIQANDTAVSYSQSSSYVLSIPDTIELNSASSKSLAIGVQNVNTTPEQKVQVKASGLTNGKVTLTRASKGDTIQVTVSKTDGGSGISDTDVLAEFQDQSTTAVSGGTIWFAAVGDVPAGTYSGTITFTGSYANR</sequence>
<accession>A0A6N8UC06</accession>
<reference evidence="2 3" key="1">
    <citation type="submission" date="2019-12" db="EMBL/GenBank/DDBJ databases">
        <authorList>
            <person name="Yang R."/>
        </authorList>
    </citation>
    <scope>NUCLEOTIDE SEQUENCE [LARGE SCALE GENOMIC DNA]</scope>
    <source>
        <strain evidence="2 3">DONG20-135</strain>
    </source>
</reference>
<dbReference type="Proteomes" id="UP000434036">
    <property type="component" value="Unassembled WGS sequence"/>
</dbReference>
<evidence type="ECO:0000313" key="2">
    <source>
        <dbReference type="EMBL" id="MXQ73187.1"/>
    </source>
</evidence>
<evidence type="ECO:0000256" key="1">
    <source>
        <dbReference type="SAM" id="SignalP"/>
    </source>
</evidence>